<feature type="domain" description="UspA" evidence="2">
    <location>
        <begin position="7"/>
        <end position="140"/>
    </location>
</feature>
<evidence type="ECO:0000313" key="3">
    <source>
        <dbReference type="EMBL" id="MBC5992295.1"/>
    </source>
</evidence>
<evidence type="ECO:0000259" key="2">
    <source>
        <dbReference type="Pfam" id="PF00582"/>
    </source>
</evidence>
<dbReference type="Gene3D" id="3.40.50.12370">
    <property type="match status" value="1"/>
</dbReference>
<evidence type="ECO:0000256" key="1">
    <source>
        <dbReference type="ARBA" id="ARBA00008791"/>
    </source>
</evidence>
<keyword evidence="4" id="KW-1185">Reference proteome</keyword>
<dbReference type="InterPro" id="IPR006016">
    <property type="entry name" value="UspA"/>
</dbReference>
<comment type="caution">
    <text evidence="3">The sequence shown here is derived from an EMBL/GenBank/DDBJ whole genome shotgun (WGS) entry which is preliminary data.</text>
</comment>
<dbReference type="CDD" id="cd00293">
    <property type="entry name" value="USP-like"/>
    <property type="match status" value="1"/>
</dbReference>
<evidence type="ECO:0000313" key="4">
    <source>
        <dbReference type="Proteomes" id="UP000603640"/>
    </source>
</evidence>
<comment type="similarity">
    <text evidence="1">Belongs to the universal stress protein A family.</text>
</comment>
<dbReference type="PANTHER" id="PTHR46268:SF6">
    <property type="entry name" value="UNIVERSAL STRESS PROTEIN UP12"/>
    <property type="match status" value="1"/>
</dbReference>
<dbReference type="Pfam" id="PF00582">
    <property type="entry name" value="Usp"/>
    <property type="match status" value="1"/>
</dbReference>
<sequence>MCKNVTIKRVLVPVQFDKASKKLLRYAWHLANTLGAELLLLHTSQTPDLTFTQQSRNIHQLRSFGESILSQEQKPTAKLVPYECVVRPGFLRDCVADVVKQNAVDMVLMETCVLHQEDNLNDPNNAAAIIELVSCPVMVMPCTVTYKKLETLVFATDFTDQEDHVLQQIVGFAEQAEANLKLVQIYTKEEREQLSNYKAAMRAIEKKLHGKKVKLGLLEEEDMLEGISDYAEKSSANMLILATQDNFLLKRLFSSNYIKTMAYHTRYPILTFRQQKKKPCSGCCANCTSKQATQLSMIANITGIENS</sequence>
<dbReference type="EMBL" id="JACRVF010000001">
    <property type="protein sequence ID" value="MBC5992295.1"/>
    <property type="molecule type" value="Genomic_DNA"/>
</dbReference>
<dbReference type="RefSeq" id="WP_187066245.1">
    <property type="nucleotide sequence ID" value="NZ_JACRVF010000001.1"/>
</dbReference>
<name>A0A923N3N2_9BACT</name>
<accession>A0A923N3N2</accession>
<protein>
    <submittedName>
        <fullName evidence="3">Universal stress protein</fullName>
    </submittedName>
</protein>
<gene>
    <name evidence="3" type="ORF">H8S84_05535</name>
</gene>
<reference evidence="3" key="1">
    <citation type="submission" date="2020-08" db="EMBL/GenBank/DDBJ databases">
        <title>Pontibacter sp. SD6 16S ribosomal RNA gene Genome sequencing and assembly.</title>
        <authorList>
            <person name="Kang M."/>
        </authorList>
    </citation>
    <scope>NUCLEOTIDE SEQUENCE</scope>
    <source>
        <strain evidence="3">SD6</strain>
    </source>
</reference>
<proteinExistence type="inferred from homology"/>
<organism evidence="3 4">
    <name type="scientific">Pontibacter cellulosilyticus</name>
    <dbReference type="NCBI Taxonomy" id="1720253"/>
    <lineage>
        <taxon>Bacteria</taxon>
        <taxon>Pseudomonadati</taxon>
        <taxon>Bacteroidota</taxon>
        <taxon>Cytophagia</taxon>
        <taxon>Cytophagales</taxon>
        <taxon>Hymenobacteraceae</taxon>
        <taxon>Pontibacter</taxon>
    </lineage>
</organism>
<dbReference type="AlphaFoldDB" id="A0A923N3N2"/>
<dbReference type="Proteomes" id="UP000603640">
    <property type="component" value="Unassembled WGS sequence"/>
</dbReference>
<dbReference type="SUPFAM" id="SSF52402">
    <property type="entry name" value="Adenine nucleotide alpha hydrolases-like"/>
    <property type="match status" value="2"/>
</dbReference>
<dbReference type="PANTHER" id="PTHR46268">
    <property type="entry name" value="STRESS RESPONSE PROTEIN NHAX"/>
    <property type="match status" value="1"/>
</dbReference>